<dbReference type="InterPro" id="IPR050256">
    <property type="entry name" value="Glycosyltransferase_2"/>
</dbReference>
<dbReference type="Gene3D" id="3.90.550.10">
    <property type="entry name" value="Spore Coat Polysaccharide Biosynthesis Protein SpsA, Chain A"/>
    <property type="match status" value="1"/>
</dbReference>
<keyword evidence="1" id="KW-1133">Transmembrane helix</keyword>
<keyword evidence="4" id="KW-1185">Reference proteome</keyword>
<proteinExistence type="predicted"/>
<reference evidence="4" key="1">
    <citation type="journal article" date="2019" name="Int. J. Syst. Evol. Microbiol.">
        <title>The Global Catalogue of Microorganisms (GCM) 10K type strain sequencing project: providing services to taxonomists for standard genome sequencing and annotation.</title>
        <authorList>
            <consortium name="The Broad Institute Genomics Platform"/>
            <consortium name="The Broad Institute Genome Sequencing Center for Infectious Disease"/>
            <person name="Wu L."/>
            <person name="Ma J."/>
        </authorList>
    </citation>
    <scope>NUCLEOTIDE SEQUENCE [LARGE SCALE GENOMIC DNA]</scope>
    <source>
        <strain evidence="4">JCM 17805</strain>
    </source>
</reference>
<evidence type="ECO:0000313" key="3">
    <source>
        <dbReference type="EMBL" id="GAA4650869.1"/>
    </source>
</evidence>
<evidence type="ECO:0000313" key="4">
    <source>
        <dbReference type="Proteomes" id="UP001500604"/>
    </source>
</evidence>
<dbReference type="PANTHER" id="PTHR48090">
    <property type="entry name" value="UNDECAPRENYL-PHOSPHATE 4-DEOXY-4-FORMAMIDO-L-ARABINOSE TRANSFERASE-RELATED"/>
    <property type="match status" value="1"/>
</dbReference>
<keyword evidence="1" id="KW-0812">Transmembrane</keyword>
<dbReference type="InterPro" id="IPR029044">
    <property type="entry name" value="Nucleotide-diphossugar_trans"/>
</dbReference>
<evidence type="ECO:0000259" key="2">
    <source>
        <dbReference type="Pfam" id="PF00535"/>
    </source>
</evidence>
<dbReference type="PANTHER" id="PTHR48090:SF8">
    <property type="entry name" value="GLYCOSYLTRANSFERASE CSBB-RELATED"/>
    <property type="match status" value="1"/>
</dbReference>
<comment type="caution">
    <text evidence="3">The sequence shown here is derived from an EMBL/GenBank/DDBJ whole genome shotgun (WGS) entry which is preliminary data.</text>
</comment>
<protein>
    <submittedName>
        <fullName evidence="3">Glycosyltransferase family 2 protein</fullName>
    </submittedName>
</protein>
<feature type="domain" description="Glycosyltransferase 2-like" evidence="2">
    <location>
        <begin position="30"/>
        <end position="192"/>
    </location>
</feature>
<dbReference type="SUPFAM" id="SSF53448">
    <property type="entry name" value="Nucleotide-diphospho-sugar transferases"/>
    <property type="match status" value="1"/>
</dbReference>
<accession>A0ABP8V5R7</accession>
<organism evidence="3 4">
    <name type="scientific">Kistimonas scapharcae</name>
    <dbReference type="NCBI Taxonomy" id="1036133"/>
    <lineage>
        <taxon>Bacteria</taxon>
        <taxon>Pseudomonadati</taxon>
        <taxon>Pseudomonadota</taxon>
        <taxon>Gammaproteobacteria</taxon>
        <taxon>Oceanospirillales</taxon>
        <taxon>Endozoicomonadaceae</taxon>
        <taxon>Kistimonas</taxon>
    </lineage>
</organism>
<gene>
    <name evidence="3" type="ORF">GCM10023116_31520</name>
</gene>
<dbReference type="Pfam" id="PF00535">
    <property type="entry name" value="Glycos_transf_2"/>
    <property type="match status" value="1"/>
</dbReference>
<evidence type="ECO:0000256" key="1">
    <source>
        <dbReference type="SAM" id="Phobius"/>
    </source>
</evidence>
<dbReference type="CDD" id="cd04187">
    <property type="entry name" value="DPM1_like_bac"/>
    <property type="match status" value="1"/>
</dbReference>
<feature type="transmembrane region" description="Helical" evidence="1">
    <location>
        <begin position="254"/>
        <end position="275"/>
    </location>
</feature>
<sequence length="342" mass="38435">MDDTSAGRCVAANTNQFDEQTLRPAPDSLSIIIPFYNEAECVDLLLDALLPVVRPLCDTIEVICVDDGSSDKTGPFLLNRCNDIPELRVIRLSRNFGQDAAITAGLAHSSGQVVCIMDADLQHPPTLLPDMLNAWREGSDMVCMIRKHRNDETPFVRSAKSVFYWIMQRICSFEMVQSAAHFRLMDRKACDALLCLTERSRYQAGLYQWIGFPTTYMEYTPDQRAAGSTKWLLLPMLNRALRGIISFSSAPLRIWSFTGATIACMAFFYGFYIVVKTLIFGIDFPGFATLATLILFFSGVILLSIGMIGEYLAGLFEEVKQRPLYLIYETRGFEQGTTERNS</sequence>
<feature type="transmembrane region" description="Helical" evidence="1">
    <location>
        <begin position="287"/>
        <end position="308"/>
    </location>
</feature>
<name>A0ABP8V5R7_9GAMM</name>
<dbReference type="EMBL" id="BAABFL010000424">
    <property type="protein sequence ID" value="GAA4650869.1"/>
    <property type="molecule type" value="Genomic_DNA"/>
</dbReference>
<dbReference type="Proteomes" id="UP001500604">
    <property type="component" value="Unassembled WGS sequence"/>
</dbReference>
<keyword evidence="1" id="KW-0472">Membrane</keyword>
<dbReference type="InterPro" id="IPR001173">
    <property type="entry name" value="Glyco_trans_2-like"/>
</dbReference>
<dbReference type="RefSeq" id="WP_345197127.1">
    <property type="nucleotide sequence ID" value="NZ_BAABFL010000424.1"/>
</dbReference>